<dbReference type="SFLD" id="SFLDS00001">
    <property type="entry name" value="Enolase"/>
    <property type="match status" value="1"/>
</dbReference>
<dbReference type="Gene3D" id="3.30.390.10">
    <property type="entry name" value="Enolase-like, N-terminal domain"/>
    <property type="match status" value="1"/>
</dbReference>
<dbReference type="GO" id="GO:0046872">
    <property type="term" value="F:metal ion binding"/>
    <property type="evidence" value="ECO:0007669"/>
    <property type="project" value="UniProtKB-KW"/>
</dbReference>
<dbReference type="SFLD" id="SFLDF00010">
    <property type="entry name" value="dipeptide_epimerase"/>
    <property type="match status" value="1"/>
</dbReference>
<keyword evidence="4 7" id="KW-0413">Isomerase</keyword>
<dbReference type="OrthoDB" id="9782675at2"/>
<comment type="caution">
    <text evidence="9">The sequence shown here is derived from an EMBL/GenBank/DDBJ whole genome shotgun (WGS) entry which is preliminary data.</text>
</comment>
<dbReference type="CDD" id="cd03319">
    <property type="entry name" value="L-Ala-DL-Glu_epimerase"/>
    <property type="match status" value="1"/>
</dbReference>
<evidence type="ECO:0000313" key="9">
    <source>
        <dbReference type="EMBL" id="PSW13253.1"/>
    </source>
</evidence>
<dbReference type="SMART" id="SM00922">
    <property type="entry name" value="MR_MLE"/>
    <property type="match status" value="1"/>
</dbReference>
<feature type="domain" description="Mandelate racemase/muconate lactonizing enzyme C-terminal" evidence="8">
    <location>
        <begin position="131"/>
        <end position="224"/>
    </location>
</feature>
<dbReference type="Pfam" id="PF13378">
    <property type="entry name" value="MR_MLE_C"/>
    <property type="match status" value="1"/>
</dbReference>
<gene>
    <name evidence="9" type="ORF">C9J01_10390</name>
</gene>
<reference evidence="9 10" key="1">
    <citation type="submission" date="2018-03" db="EMBL/GenBank/DDBJ databases">
        <title>Whole genome sequencing of Histamine producing bacteria.</title>
        <authorList>
            <person name="Butler K."/>
        </authorList>
    </citation>
    <scope>NUCLEOTIDE SEQUENCE [LARGE SCALE GENOMIC DNA]</scope>
    <source>
        <strain evidence="9 10">DSM 19138</strain>
    </source>
</reference>
<organism evidence="9 10">
    <name type="scientific">Photobacterium rosenbergii</name>
    <dbReference type="NCBI Taxonomy" id="294936"/>
    <lineage>
        <taxon>Bacteria</taxon>
        <taxon>Pseudomonadati</taxon>
        <taxon>Pseudomonadota</taxon>
        <taxon>Gammaproteobacteria</taxon>
        <taxon>Vibrionales</taxon>
        <taxon>Vibrionaceae</taxon>
        <taxon>Photobacterium</taxon>
    </lineage>
</organism>
<evidence type="ECO:0000256" key="3">
    <source>
        <dbReference type="ARBA" id="ARBA00022842"/>
    </source>
</evidence>
<evidence type="ECO:0000256" key="2">
    <source>
        <dbReference type="ARBA" id="ARBA00022723"/>
    </source>
</evidence>
<evidence type="ECO:0000256" key="6">
    <source>
        <dbReference type="PIRSR" id="PIRSR634603-3"/>
    </source>
</evidence>
<dbReference type="GO" id="GO:0009063">
    <property type="term" value="P:amino acid catabolic process"/>
    <property type="evidence" value="ECO:0007669"/>
    <property type="project" value="InterPro"/>
</dbReference>
<dbReference type="PROSITE" id="PS00909">
    <property type="entry name" value="MR_MLE_2"/>
    <property type="match status" value="1"/>
</dbReference>
<protein>
    <recommendedName>
        <fullName evidence="7">Dipeptide epimerase</fullName>
        <ecNumber evidence="7">5.1.1.-</ecNumber>
    </recommendedName>
</protein>
<keyword evidence="2 6" id="KW-0479">Metal-binding</keyword>
<dbReference type="Pfam" id="PF02746">
    <property type="entry name" value="MR_MLE_N"/>
    <property type="match status" value="1"/>
</dbReference>
<dbReference type="InterPro" id="IPR013341">
    <property type="entry name" value="Mandelate_racemase_N_dom"/>
</dbReference>
<dbReference type="NCBIfam" id="NF011708">
    <property type="entry name" value="PRK15129.1"/>
    <property type="match status" value="1"/>
</dbReference>
<dbReference type="InterPro" id="IPR029065">
    <property type="entry name" value="Enolase_C-like"/>
</dbReference>
<dbReference type="SFLD" id="SFLDG00180">
    <property type="entry name" value="muconate_cycloisomerase"/>
    <property type="match status" value="1"/>
</dbReference>
<dbReference type="EMBL" id="PYMB01000003">
    <property type="protein sequence ID" value="PSW13253.1"/>
    <property type="molecule type" value="Genomic_DNA"/>
</dbReference>
<dbReference type="RefSeq" id="WP_107298079.1">
    <property type="nucleotide sequence ID" value="NZ_PYMB01000003.1"/>
</dbReference>
<dbReference type="EC" id="5.1.1.-" evidence="7"/>
<dbReference type="GO" id="GO:0006518">
    <property type="term" value="P:peptide metabolic process"/>
    <property type="evidence" value="ECO:0007669"/>
    <property type="project" value="UniProtKB-ARBA"/>
</dbReference>
<evidence type="ECO:0000313" key="10">
    <source>
        <dbReference type="Proteomes" id="UP000241346"/>
    </source>
</evidence>
<dbReference type="AlphaFoldDB" id="A0A2T3NFA2"/>
<dbReference type="SUPFAM" id="SSF54826">
    <property type="entry name" value="Enolase N-terminal domain-like"/>
    <property type="match status" value="1"/>
</dbReference>
<dbReference type="NCBIfam" id="NF042940">
    <property type="entry name" value="racemase_DgcA"/>
    <property type="match status" value="1"/>
</dbReference>
<feature type="binding site" evidence="6">
    <location>
        <position position="226"/>
    </location>
    <ligand>
        <name>Mg(2+)</name>
        <dbReference type="ChEBI" id="CHEBI:18420"/>
    </ligand>
</feature>
<dbReference type="InterPro" id="IPR036849">
    <property type="entry name" value="Enolase-like_C_sf"/>
</dbReference>
<comment type="similarity">
    <text evidence="1 7">Belongs to the mandelate racemase/muconate lactonizing enzyme family.</text>
</comment>
<feature type="binding site" evidence="6">
    <location>
        <position position="177"/>
    </location>
    <ligand>
        <name>Mg(2+)</name>
        <dbReference type="ChEBI" id="CHEBI:18420"/>
    </ligand>
</feature>
<dbReference type="SUPFAM" id="SSF51604">
    <property type="entry name" value="Enolase C-terminal domain-like"/>
    <property type="match status" value="1"/>
</dbReference>
<evidence type="ECO:0000259" key="8">
    <source>
        <dbReference type="SMART" id="SM00922"/>
    </source>
</evidence>
<feature type="active site" description="Proton acceptor; specific for (S)-substrate epimerization" evidence="5">
    <location>
        <position position="248"/>
    </location>
</feature>
<keyword evidence="3 6" id="KW-0460">Magnesium</keyword>
<sequence>MEISARHERFELARPFVISRGSRTHQDVVVATVKLGDRSATAECTPYARYGESIESVIKQIEGFSDALAQQPDLSAKSVQQELVPQLPAGAARNAIDCALWRLNAGTNFPAPLFDIKQQITTAMTVSIDTPSTMAQQASELCDLGAKLLKVKLDDKLIIERVAAVRNAAPECEIILDANEAWEHEPLTELFTSLNEYNIRMIEQPVPAGKDHLLKGIPHPIPLCADESCHTSDDLAKLVGCYEMINIKLDKTGGLTEAIKLAQQARAQGLEVMVGCMVGTSLAMEAALPVASQAALVDLDGPVLLKHDRDDGLVYQDGLILT</sequence>
<evidence type="ECO:0000256" key="1">
    <source>
        <dbReference type="ARBA" id="ARBA00008031"/>
    </source>
</evidence>
<feature type="binding site" evidence="6">
    <location>
        <position position="203"/>
    </location>
    <ligand>
        <name>Mg(2+)</name>
        <dbReference type="ChEBI" id="CHEBI:18420"/>
    </ligand>
</feature>
<feature type="active site" description="Proton acceptor; specific for (R)-substrate epimerization" evidence="5">
    <location>
        <position position="152"/>
    </location>
</feature>
<dbReference type="InterPro" id="IPR034603">
    <property type="entry name" value="Dipeptide_epimerase"/>
</dbReference>
<evidence type="ECO:0000256" key="4">
    <source>
        <dbReference type="ARBA" id="ARBA00023235"/>
    </source>
</evidence>
<dbReference type="PANTHER" id="PTHR48073:SF2">
    <property type="entry name" value="O-SUCCINYLBENZOATE SYNTHASE"/>
    <property type="match status" value="1"/>
</dbReference>
<dbReference type="Proteomes" id="UP000241346">
    <property type="component" value="Unassembled WGS sequence"/>
</dbReference>
<evidence type="ECO:0000256" key="5">
    <source>
        <dbReference type="PIRSR" id="PIRSR634603-1"/>
    </source>
</evidence>
<dbReference type="InterPro" id="IPR029017">
    <property type="entry name" value="Enolase-like_N"/>
</dbReference>
<dbReference type="PANTHER" id="PTHR48073">
    <property type="entry name" value="O-SUCCINYLBENZOATE SYNTHASE-RELATED"/>
    <property type="match status" value="1"/>
</dbReference>
<proteinExistence type="inferred from homology"/>
<accession>A0A2T3NFA2</accession>
<name>A0A2T3NFA2_9GAMM</name>
<comment type="cofactor">
    <cofactor evidence="6 7">
        <name>Mg(2+)</name>
        <dbReference type="ChEBI" id="CHEBI:18420"/>
    </cofactor>
    <text evidence="6 7">Binds 1 Mg(2+) ion per subunit.</text>
</comment>
<dbReference type="GO" id="GO:0016855">
    <property type="term" value="F:racemase and epimerase activity, acting on amino acids and derivatives"/>
    <property type="evidence" value="ECO:0007669"/>
    <property type="project" value="UniProtKB-UniRule"/>
</dbReference>
<dbReference type="InterPro" id="IPR013342">
    <property type="entry name" value="Mandelate_racemase_C"/>
</dbReference>
<evidence type="ECO:0000256" key="7">
    <source>
        <dbReference type="RuleBase" id="RU366006"/>
    </source>
</evidence>
<dbReference type="Gene3D" id="3.20.20.120">
    <property type="entry name" value="Enolase-like C-terminal domain"/>
    <property type="match status" value="1"/>
</dbReference>
<dbReference type="InterPro" id="IPR018110">
    <property type="entry name" value="Mandel_Rmase/mucon_lact_enz_CS"/>
</dbReference>